<dbReference type="EMBL" id="JBHDLN010000034">
    <property type="protein sequence ID" value="MFB0847308.1"/>
    <property type="molecule type" value="Genomic_DNA"/>
</dbReference>
<sequence>MSMYFNDKQLAELRKEFRTHPVDREGRVKPVEYSEEYVRETILKLLADIERLTKERNDHGPEGRNYTNGQYVELLLKYESMREALEWYADDANYKLGPNCGLGERARSVLAKIGEGEKP</sequence>
<dbReference type="RefSeq" id="WP_373957136.1">
    <property type="nucleotide sequence ID" value="NZ_JBHDLN010000034.1"/>
</dbReference>
<gene>
    <name evidence="1" type="ORF">ACEU3E_34625</name>
</gene>
<evidence type="ECO:0000313" key="2">
    <source>
        <dbReference type="Proteomes" id="UP001575622"/>
    </source>
</evidence>
<keyword evidence="2" id="KW-1185">Reference proteome</keyword>
<dbReference type="Proteomes" id="UP001575622">
    <property type="component" value="Unassembled WGS sequence"/>
</dbReference>
<protein>
    <submittedName>
        <fullName evidence="1">Uncharacterized protein</fullName>
    </submittedName>
</protein>
<evidence type="ECO:0000313" key="1">
    <source>
        <dbReference type="EMBL" id="MFB0847308.1"/>
    </source>
</evidence>
<name>A0ABV4VCF4_9BACL</name>
<proteinExistence type="predicted"/>
<organism evidence="1 2">
    <name type="scientific">Paenibacillus oleatilyticus</name>
    <dbReference type="NCBI Taxonomy" id="2594886"/>
    <lineage>
        <taxon>Bacteria</taxon>
        <taxon>Bacillati</taxon>
        <taxon>Bacillota</taxon>
        <taxon>Bacilli</taxon>
        <taxon>Bacillales</taxon>
        <taxon>Paenibacillaceae</taxon>
        <taxon>Paenibacillus</taxon>
    </lineage>
</organism>
<accession>A0ABV4VCF4</accession>
<reference evidence="1 2" key="1">
    <citation type="submission" date="2024-09" db="EMBL/GenBank/DDBJ databases">
        <authorList>
            <person name="Makale K.P.P."/>
            <person name="Makhzoum A."/>
            <person name="Rantong G."/>
            <person name="Rahube T.O."/>
        </authorList>
    </citation>
    <scope>NUCLEOTIDE SEQUENCE [LARGE SCALE GENOMIC DNA]</scope>
    <source>
        <strain evidence="1 2">KM_D13</strain>
    </source>
</reference>
<comment type="caution">
    <text evidence="1">The sequence shown here is derived from an EMBL/GenBank/DDBJ whole genome shotgun (WGS) entry which is preliminary data.</text>
</comment>